<accession>A0A100IJT1</accession>
<proteinExistence type="predicted"/>
<organism evidence="2 3">
    <name type="scientific">Aspergillus niger</name>
    <dbReference type="NCBI Taxonomy" id="5061"/>
    <lineage>
        <taxon>Eukaryota</taxon>
        <taxon>Fungi</taxon>
        <taxon>Dikarya</taxon>
        <taxon>Ascomycota</taxon>
        <taxon>Pezizomycotina</taxon>
        <taxon>Eurotiomycetes</taxon>
        <taxon>Eurotiomycetidae</taxon>
        <taxon>Eurotiales</taxon>
        <taxon>Aspergillaceae</taxon>
        <taxon>Aspergillus</taxon>
        <taxon>Aspergillus subgen. Circumdati</taxon>
    </lineage>
</organism>
<feature type="chain" id="PRO_5007087472" description="Fungal specific transcription factor domain family protein" evidence="1">
    <location>
        <begin position="20"/>
        <end position="212"/>
    </location>
</feature>
<keyword evidence="1" id="KW-0732">Signal</keyword>
<name>A0A100IJT1_ASPNG</name>
<evidence type="ECO:0008006" key="4">
    <source>
        <dbReference type="Google" id="ProtNLM"/>
    </source>
</evidence>
<evidence type="ECO:0000313" key="2">
    <source>
        <dbReference type="EMBL" id="GAQ42537.1"/>
    </source>
</evidence>
<dbReference type="OrthoDB" id="4487429at2759"/>
<dbReference type="VEuPathDB" id="FungiDB:ASPNIDRAFT2_43431"/>
<dbReference type="VEuPathDB" id="FungiDB:ATCC64974_7500"/>
<dbReference type="VEuPathDB" id="FungiDB:An09g02090"/>
<evidence type="ECO:0000313" key="3">
    <source>
        <dbReference type="Proteomes" id="UP000068243"/>
    </source>
</evidence>
<feature type="signal peptide" evidence="1">
    <location>
        <begin position="1"/>
        <end position="19"/>
    </location>
</feature>
<sequence>MRFSSMLVSIIFNFLSTLCQQVIGCSLPIAISSISPQQTVMRDSRIFAPIGPALSTTERTVFGPGGCVVYGYPSTGGVLIKDGPDLLDMLFLSVPRSHASQRSPSADEEDRFCNLMRRTGAKFWPSKEEWIAVKMERRDITEEEEKVMVYGWPTDGVGVWVLRYRSASQMPRDFGRMSFAMNMDERIQIMKEYGATFFEDVTEVKELDGTSD</sequence>
<protein>
    <recommendedName>
        <fullName evidence="4">Fungal specific transcription factor domain family protein</fullName>
    </recommendedName>
</protein>
<dbReference type="VEuPathDB" id="FungiDB:M747DRAFT_69449"/>
<dbReference type="AlphaFoldDB" id="A0A100IJT1"/>
<reference evidence="3" key="1">
    <citation type="journal article" date="2016" name="Genome Announc.">
        <title>Draft genome sequence of Aspergillus niger strain An76.</title>
        <authorList>
            <person name="Gong W."/>
            <person name="Cheng Z."/>
            <person name="Zhang H."/>
            <person name="Liu L."/>
            <person name="Gao P."/>
            <person name="Wang L."/>
        </authorList>
    </citation>
    <scope>NUCLEOTIDE SEQUENCE [LARGE SCALE GENOMIC DNA]</scope>
    <source>
        <strain evidence="3">An76</strain>
    </source>
</reference>
<dbReference type="Proteomes" id="UP000068243">
    <property type="component" value="Unassembled WGS sequence"/>
</dbReference>
<evidence type="ECO:0000256" key="1">
    <source>
        <dbReference type="SAM" id="SignalP"/>
    </source>
</evidence>
<dbReference type="OMA" id="RLAMNME"/>
<gene>
    <name evidence="2" type="ORF">ABL_05198</name>
</gene>
<dbReference type="EMBL" id="BCMY01000008">
    <property type="protein sequence ID" value="GAQ42537.1"/>
    <property type="molecule type" value="Genomic_DNA"/>
</dbReference>
<comment type="caution">
    <text evidence="2">The sequence shown here is derived from an EMBL/GenBank/DDBJ whole genome shotgun (WGS) entry which is preliminary data.</text>
</comment>